<dbReference type="AlphaFoldDB" id="A0A183IW99"/>
<sequence length="86" mass="9648">MLTIEEQADLFGMQKEGKSYAAELLGRDGFDDITPDDVNDLIDAHSQPLTDEDLTEMRRSASEEKEQEELEAEEEEVEPSSTASQL</sequence>
<reference evidence="2 3" key="2">
    <citation type="submission" date="2018-11" db="EMBL/GenBank/DDBJ databases">
        <authorList>
            <consortium name="Pathogen Informatics"/>
        </authorList>
    </citation>
    <scope>NUCLEOTIDE SEQUENCE [LARGE SCALE GENOMIC DNA]</scope>
</reference>
<proteinExistence type="predicted"/>
<dbReference type="Proteomes" id="UP000270296">
    <property type="component" value="Unassembled WGS sequence"/>
</dbReference>
<evidence type="ECO:0000313" key="3">
    <source>
        <dbReference type="Proteomes" id="UP000270296"/>
    </source>
</evidence>
<evidence type="ECO:0000313" key="4">
    <source>
        <dbReference type="WBParaSite" id="SBAD_0000818901-mRNA-1"/>
    </source>
</evidence>
<organism evidence="4">
    <name type="scientific">Soboliphyme baturini</name>
    <dbReference type="NCBI Taxonomy" id="241478"/>
    <lineage>
        <taxon>Eukaryota</taxon>
        <taxon>Metazoa</taxon>
        <taxon>Ecdysozoa</taxon>
        <taxon>Nematoda</taxon>
        <taxon>Enoplea</taxon>
        <taxon>Dorylaimia</taxon>
        <taxon>Dioctophymatida</taxon>
        <taxon>Dioctophymatoidea</taxon>
        <taxon>Soboliphymatidae</taxon>
        <taxon>Soboliphyme</taxon>
    </lineage>
</organism>
<accession>A0A183IW99</accession>
<feature type="compositionally biased region" description="Basic and acidic residues" evidence="1">
    <location>
        <begin position="55"/>
        <end position="64"/>
    </location>
</feature>
<feature type="compositionally biased region" description="Acidic residues" evidence="1">
    <location>
        <begin position="65"/>
        <end position="78"/>
    </location>
</feature>
<gene>
    <name evidence="2" type="ORF">SBAD_LOCUS7896</name>
</gene>
<dbReference type="OrthoDB" id="125347at2759"/>
<feature type="region of interest" description="Disordered" evidence="1">
    <location>
        <begin position="36"/>
        <end position="86"/>
    </location>
</feature>
<evidence type="ECO:0000256" key="1">
    <source>
        <dbReference type="SAM" id="MobiDB-lite"/>
    </source>
</evidence>
<keyword evidence="3" id="KW-1185">Reference proteome</keyword>
<dbReference type="WBParaSite" id="SBAD_0000818901-mRNA-1">
    <property type="protein sequence ID" value="SBAD_0000818901-mRNA-1"/>
    <property type="gene ID" value="SBAD_0000818901"/>
</dbReference>
<reference evidence="4" key="1">
    <citation type="submission" date="2016-06" db="UniProtKB">
        <authorList>
            <consortium name="WormBaseParasite"/>
        </authorList>
    </citation>
    <scope>IDENTIFICATION</scope>
</reference>
<protein>
    <submittedName>
        <fullName evidence="4">RNA polymerase sigma factor RpoD</fullName>
    </submittedName>
</protein>
<dbReference type="EMBL" id="UZAM01011050">
    <property type="protein sequence ID" value="VDP14651.1"/>
    <property type="molecule type" value="Genomic_DNA"/>
</dbReference>
<name>A0A183IW99_9BILA</name>
<evidence type="ECO:0000313" key="2">
    <source>
        <dbReference type="EMBL" id="VDP14651.1"/>
    </source>
</evidence>